<evidence type="ECO:0000313" key="1">
    <source>
        <dbReference type="EMBL" id="MEZ8209265.1"/>
    </source>
</evidence>
<evidence type="ECO:0000313" key="2">
    <source>
        <dbReference type="Proteomes" id="UP001569151"/>
    </source>
</evidence>
<dbReference type="RefSeq" id="WP_371718925.1">
    <property type="nucleotide sequence ID" value="NZ_JBGOOF010000015.1"/>
</dbReference>
<name>A0ABV4MI70_9VIBR</name>
<comment type="caution">
    <text evidence="1">The sequence shown here is derived from an EMBL/GenBank/DDBJ whole genome shotgun (WGS) entry which is preliminary data.</text>
</comment>
<dbReference type="Gene3D" id="1.25.40.10">
    <property type="entry name" value="Tetratricopeptide repeat domain"/>
    <property type="match status" value="1"/>
</dbReference>
<protein>
    <submittedName>
        <fullName evidence="1">Tetratricopeptide repeat protein</fullName>
    </submittedName>
</protein>
<organism evidence="1 2">
    <name type="scientific">Vibrio bivalvicida</name>
    <dbReference type="NCBI Taxonomy" id="1276888"/>
    <lineage>
        <taxon>Bacteria</taxon>
        <taxon>Pseudomonadati</taxon>
        <taxon>Pseudomonadota</taxon>
        <taxon>Gammaproteobacteria</taxon>
        <taxon>Vibrionales</taxon>
        <taxon>Vibrionaceae</taxon>
        <taxon>Vibrio</taxon>
        <taxon>Vibrio oreintalis group</taxon>
    </lineage>
</organism>
<dbReference type="SUPFAM" id="SSF81901">
    <property type="entry name" value="HCP-like"/>
    <property type="match status" value="1"/>
</dbReference>
<dbReference type="Proteomes" id="UP001569151">
    <property type="component" value="Unassembled WGS sequence"/>
</dbReference>
<reference evidence="1 2" key="1">
    <citation type="submission" date="2024-06" db="EMBL/GenBank/DDBJ databases">
        <authorList>
            <person name="Steensen K."/>
            <person name="Seneca J."/>
            <person name="Bartlau N."/>
            <person name="Yu A.X."/>
            <person name="Polz M.F."/>
        </authorList>
    </citation>
    <scope>NUCLEOTIDE SEQUENCE [LARGE SCALE GENOMIC DNA]</scope>
    <source>
        <strain evidence="1 2">1F146</strain>
    </source>
</reference>
<sequence length="123" mass="13892">MARDGDPNAQLQLCHMYFNGEQVESDYHKAVEWCTQSAMNGQVDAQENLAKMFLGGLIIKQDYQSSYIWSTIAAQKNQGADTILTTLKRELTESEINEAKQKYALCLDLKPNYSNCPIPILLD</sequence>
<dbReference type="PANTHER" id="PTHR11102:SF160">
    <property type="entry name" value="ERAD-ASSOCIATED E3 UBIQUITIN-PROTEIN LIGASE COMPONENT HRD3"/>
    <property type="match status" value="1"/>
</dbReference>
<dbReference type="InterPro" id="IPR011990">
    <property type="entry name" value="TPR-like_helical_dom_sf"/>
</dbReference>
<dbReference type="InterPro" id="IPR050767">
    <property type="entry name" value="Sel1_AlgK"/>
</dbReference>
<accession>A0ABV4MI70</accession>
<proteinExistence type="predicted"/>
<dbReference type="PANTHER" id="PTHR11102">
    <property type="entry name" value="SEL-1-LIKE PROTEIN"/>
    <property type="match status" value="1"/>
</dbReference>
<dbReference type="Pfam" id="PF08238">
    <property type="entry name" value="Sel1"/>
    <property type="match status" value="2"/>
</dbReference>
<dbReference type="EMBL" id="JBGOOS010000013">
    <property type="protein sequence ID" value="MEZ8209265.1"/>
    <property type="molecule type" value="Genomic_DNA"/>
</dbReference>
<keyword evidence="2" id="KW-1185">Reference proteome</keyword>
<gene>
    <name evidence="1" type="ORF">ACED39_10790</name>
</gene>
<dbReference type="SMART" id="SM00671">
    <property type="entry name" value="SEL1"/>
    <property type="match status" value="2"/>
</dbReference>
<dbReference type="InterPro" id="IPR006597">
    <property type="entry name" value="Sel1-like"/>
</dbReference>